<sequence>MAVIVELLLLVSESRFPSPARMPPLVITSTDMCN</sequence>
<reference evidence="1 2" key="1">
    <citation type="journal article" date="2011" name="BMC Genomics">
        <title>Genome sequencing reveals diversification of virulence factor content and possible host adaptation in distinct subpopulations of Salmonella enterica.</title>
        <authorList>
            <person name="den Bakker H.C."/>
            <person name="Moreno Switt A.I."/>
            <person name="Govoni G."/>
            <person name="Cummings C.A."/>
            <person name="Ranieri M.L."/>
            <person name="Degoricija L."/>
            <person name="Hoelzer K."/>
            <person name="Rodriguez-Rivera L.D."/>
            <person name="Brown S."/>
            <person name="Bolchacova E."/>
            <person name="Furtado M.R."/>
            <person name="Wiedmann M."/>
        </authorList>
    </citation>
    <scope>NUCLEOTIDE SEQUENCE [LARGE SCALE GENOMIC DNA]</scope>
    <source>
        <strain evidence="1 2">R8-3668</strain>
    </source>
</reference>
<proteinExistence type="predicted"/>
<dbReference type="Proteomes" id="UP000003532">
    <property type="component" value="Unassembled WGS sequence"/>
</dbReference>
<protein>
    <submittedName>
        <fullName evidence="1">Uncharacterized protein</fullName>
    </submittedName>
</protein>
<comment type="caution">
    <text evidence="1">The sequence shown here is derived from an EMBL/GenBank/DDBJ whole genome shotgun (WGS) entry which is preliminary data.</text>
</comment>
<dbReference type="EMBL" id="AFCO01000992">
    <property type="protein sequence ID" value="EHC56551.1"/>
    <property type="molecule type" value="Genomic_DNA"/>
</dbReference>
<gene>
    <name evidence="1" type="ORF">LTSEINV_3043</name>
</gene>
<dbReference type="AlphaFoldDB" id="G5NED2"/>
<organism evidence="1 2">
    <name type="scientific">Salmonella enterica subsp. enterica serovar Inverness str. R8-3668</name>
    <dbReference type="NCBI Taxonomy" id="913075"/>
    <lineage>
        <taxon>Bacteria</taxon>
        <taxon>Pseudomonadati</taxon>
        <taxon>Pseudomonadota</taxon>
        <taxon>Gammaproteobacteria</taxon>
        <taxon>Enterobacterales</taxon>
        <taxon>Enterobacteriaceae</taxon>
        <taxon>Salmonella</taxon>
    </lineage>
</organism>
<evidence type="ECO:0000313" key="1">
    <source>
        <dbReference type="EMBL" id="EHC56551.1"/>
    </source>
</evidence>
<evidence type="ECO:0000313" key="2">
    <source>
        <dbReference type="Proteomes" id="UP000003532"/>
    </source>
</evidence>
<name>G5NED2_SALET</name>
<accession>G5NED2</accession>
<feature type="non-terminal residue" evidence="1">
    <location>
        <position position="34"/>
    </location>
</feature>